<dbReference type="AlphaFoldDB" id="A0A9W7X7M9"/>
<feature type="region of interest" description="Disordered" evidence="1">
    <location>
        <begin position="1"/>
        <end position="108"/>
    </location>
</feature>
<dbReference type="Proteomes" id="UP001164776">
    <property type="component" value="Unassembled WGS sequence"/>
</dbReference>
<organism evidence="2 3">
    <name type="scientific">Paspalum vaginatum</name>
    <name type="common">seashore paspalum</name>
    <dbReference type="NCBI Taxonomy" id="158149"/>
    <lineage>
        <taxon>Eukaryota</taxon>
        <taxon>Viridiplantae</taxon>
        <taxon>Streptophyta</taxon>
        <taxon>Embryophyta</taxon>
        <taxon>Tracheophyta</taxon>
        <taxon>Spermatophyta</taxon>
        <taxon>Magnoliopsida</taxon>
        <taxon>Liliopsida</taxon>
        <taxon>Poales</taxon>
        <taxon>Poaceae</taxon>
        <taxon>PACMAD clade</taxon>
        <taxon>Panicoideae</taxon>
        <taxon>Andropogonodae</taxon>
        <taxon>Paspaleae</taxon>
        <taxon>Paspalinae</taxon>
        <taxon>Paspalum</taxon>
    </lineage>
</organism>
<feature type="compositionally biased region" description="Polar residues" evidence="1">
    <location>
        <begin position="1"/>
        <end position="11"/>
    </location>
</feature>
<dbReference type="EMBL" id="MU630611">
    <property type="protein sequence ID" value="KAJ1253834.1"/>
    <property type="molecule type" value="Genomic_DNA"/>
</dbReference>
<evidence type="ECO:0000313" key="3">
    <source>
        <dbReference type="Proteomes" id="UP001164776"/>
    </source>
</evidence>
<feature type="compositionally biased region" description="Basic residues" evidence="1">
    <location>
        <begin position="53"/>
        <end position="62"/>
    </location>
</feature>
<keyword evidence="3" id="KW-1185">Reference proteome</keyword>
<name>A0A9W7X7M9_9POAL</name>
<sequence>MSYPPSQSLETPSKRKGKQANTSSGPSKWHMSRSGSNQPESITFEVPSSQQRRPIKKAKGKGKKEETIKNKGSNLMVPFDSPAMGTRSKMVVPPSPAMATRSKRRLSL</sequence>
<protein>
    <submittedName>
        <fullName evidence="2">Uncharacterized protein</fullName>
    </submittedName>
</protein>
<feature type="compositionally biased region" description="Polar residues" evidence="1">
    <location>
        <begin position="33"/>
        <end position="52"/>
    </location>
</feature>
<gene>
    <name evidence="2" type="ORF">BS78_K173900</name>
</gene>
<accession>A0A9W7X7M9</accession>
<reference evidence="2 3" key="1">
    <citation type="submission" date="2022-10" db="EMBL/GenBank/DDBJ databases">
        <title>WGS assembly of Paspalum vaginatum 540-79.</title>
        <authorList>
            <person name="Sun G."/>
            <person name="Wase N."/>
            <person name="Shu S."/>
            <person name="Jenkins J."/>
            <person name="Zhou B."/>
            <person name="Torres-Rodriguez J."/>
            <person name="Chen C."/>
            <person name="Sandor L."/>
            <person name="Plott C."/>
            <person name="Yoshinga Y."/>
            <person name="Daum C."/>
            <person name="Qi P."/>
            <person name="Barry K."/>
            <person name="Lipzen A."/>
            <person name="Berry L."/>
            <person name="Pedersen C."/>
            <person name="Gottilla T."/>
            <person name="Foltz A."/>
            <person name="Yu H."/>
            <person name="O'Malley R."/>
            <person name="Zhang C."/>
            <person name="Devos K."/>
            <person name="Sigmon B."/>
            <person name="Yu B."/>
            <person name="Obata T."/>
            <person name="Schmutz J."/>
            <person name="Schnable J."/>
        </authorList>
    </citation>
    <scope>NUCLEOTIDE SEQUENCE [LARGE SCALE GENOMIC DNA]</scope>
    <source>
        <strain evidence="3">cv. 540-79</strain>
    </source>
</reference>
<evidence type="ECO:0000256" key="1">
    <source>
        <dbReference type="SAM" id="MobiDB-lite"/>
    </source>
</evidence>
<comment type="caution">
    <text evidence="2">The sequence shown here is derived from an EMBL/GenBank/DDBJ whole genome shotgun (WGS) entry which is preliminary data.</text>
</comment>
<evidence type="ECO:0000313" key="2">
    <source>
        <dbReference type="EMBL" id="KAJ1253834.1"/>
    </source>
</evidence>
<proteinExistence type="predicted"/>
<dbReference type="OrthoDB" id="695145at2759"/>